<gene>
    <name evidence="4" type="ORF">IEG06_01785</name>
</gene>
<evidence type="ECO:0000313" key="5">
    <source>
        <dbReference type="Proteomes" id="UP000627521"/>
    </source>
</evidence>
<dbReference type="InterPro" id="IPR014718">
    <property type="entry name" value="GH-type_carb-bd"/>
</dbReference>
<dbReference type="InterPro" id="IPR037481">
    <property type="entry name" value="LacX"/>
</dbReference>
<dbReference type="SUPFAM" id="SSF74650">
    <property type="entry name" value="Galactose mutarotase-like"/>
    <property type="match status" value="1"/>
</dbReference>
<evidence type="ECO:0000313" key="4">
    <source>
        <dbReference type="EMBL" id="MBD3862165.1"/>
    </source>
</evidence>
<sequence>MFQLTNNVLKISVKPKGAELCEIASVQNDNQFMWHADPDIWGSYSPNLFPIIGSMKNDQYTFKGQTYHMPKHGFVRHNDDIKLVNQTKNSLTFSLIYNDDLLKLFPFKFELLITYSLNNNALDIKHTVKNLDDKAIYFSIGGHPAFKCPVYKNENYTDYSLVFEHEETAQTYLLNMDNGLVTNQTKPAFDTKNSINLRPDLFNEDALIFKDLQSRKVALISKTHGEILNVTYNDFNYLGIWAKPNAPYVCIEPWLGIADAENTSQKLTEKEGIIKLPINETFNATYSIQIHEQHLG</sequence>
<evidence type="ECO:0000256" key="2">
    <source>
        <dbReference type="ARBA" id="ARBA00011245"/>
    </source>
</evidence>
<dbReference type="InterPro" id="IPR011013">
    <property type="entry name" value="Gal_mutarotase_sf_dom"/>
</dbReference>
<dbReference type="Pfam" id="PF01263">
    <property type="entry name" value="Aldose_epim"/>
    <property type="match status" value="1"/>
</dbReference>
<keyword evidence="3" id="KW-0106">Calcium</keyword>
<dbReference type="Gene3D" id="2.70.98.10">
    <property type="match status" value="1"/>
</dbReference>
<protein>
    <submittedName>
        <fullName evidence="4">Aldose 1-epimerase family protein</fullName>
    </submittedName>
</protein>
<proteinExistence type="predicted"/>
<dbReference type="EMBL" id="JACXXH010000001">
    <property type="protein sequence ID" value="MBD3862165.1"/>
    <property type="molecule type" value="Genomic_DNA"/>
</dbReference>
<organism evidence="4 5">
    <name type="scientific">Olleya marilimosa</name>
    <dbReference type="NCBI Taxonomy" id="272164"/>
    <lineage>
        <taxon>Bacteria</taxon>
        <taxon>Pseudomonadati</taxon>
        <taxon>Bacteroidota</taxon>
        <taxon>Flavobacteriia</taxon>
        <taxon>Flavobacteriales</taxon>
        <taxon>Flavobacteriaceae</taxon>
    </lineage>
</organism>
<comment type="cofactor">
    <cofactor evidence="1">
        <name>Ca(2+)</name>
        <dbReference type="ChEBI" id="CHEBI:29108"/>
    </cofactor>
</comment>
<comment type="subunit">
    <text evidence="2">Monomer.</text>
</comment>
<dbReference type="InterPro" id="IPR008183">
    <property type="entry name" value="Aldose_1/G6P_1-epimerase"/>
</dbReference>
<comment type="caution">
    <text evidence="4">The sequence shown here is derived from an EMBL/GenBank/DDBJ whole genome shotgun (WGS) entry which is preliminary data.</text>
</comment>
<dbReference type="Proteomes" id="UP000627521">
    <property type="component" value="Unassembled WGS sequence"/>
</dbReference>
<keyword evidence="5" id="KW-1185">Reference proteome</keyword>
<dbReference type="CDD" id="cd09024">
    <property type="entry name" value="Aldose_epim_lacX"/>
    <property type="match status" value="1"/>
</dbReference>
<reference evidence="4 5" key="1">
    <citation type="submission" date="2020-09" db="EMBL/GenBank/DDBJ databases">
        <title>Bacillus nautilus sp. nov., Chryseoglobus crepusculi sp. nov, and Psychrobacter noctis sp. nov., isolated from deep-sea sponges from the equatorial Atlantic.</title>
        <authorList>
            <person name="Stennett H.L."/>
            <person name="Williams S.E."/>
        </authorList>
    </citation>
    <scope>NUCLEOTIDE SEQUENCE [LARGE SCALE GENOMIC DNA]</scope>
    <source>
        <strain evidence="4 5">28M-24</strain>
    </source>
</reference>
<accession>A0ABR8LQQ1</accession>
<name>A0ABR8LQQ1_9FLAO</name>
<evidence type="ECO:0000256" key="3">
    <source>
        <dbReference type="ARBA" id="ARBA00022837"/>
    </source>
</evidence>
<evidence type="ECO:0000256" key="1">
    <source>
        <dbReference type="ARBA" id="ARBA00001913"/>
    </source>
</evidence>